<protein>
    <submittedName>
        <fullName evidence="3">Beta-lactamase family protein</fullName>
    </submittedName>
</protein>
<evidence type="ECO:0000313" key="3">
    <source>
        <dbReference type="EMBL" id="MBB2183464.1"/>
    </source>
</evidence>
<keyword evidence="4" id="KW-1185">Reference proteome</keyword>
<dbReference type="InterPro" id="IPR050491">
    <property type="entry name" value="AmpC-like"/>
</dbReference>
<feature type="transmembrane region" description="Helical" evidence="1">
    <location>
        <begin position="260"/>
        <end position="281"/>
    </location>
</feature>
<accession>A0A839K148</accession>
<name>A0A839K148_9FIRM</name>
<dbReference type="SUPFAM" id="SSF56601">
    <property type="entry name" value="beta-lactamase/transpeptidase-like"/>
    <property type="match status" value="1"/>
</dbReference>
<dbReference type="PANTHER" id="PTHR46825:SF12">
    <property type="entry name" value="PENICILLIN-BINDING PROTEIN 4"/>
    <property type="match status" value="1"/>
</dbReference>
<dbReference type="AlphaFoldDB" id="A0A839K148"/>
<proteinExistence type="predicted"/>
<dbReference type="InterPro" id="IPR012338">
    <property type="entry name" value="Beta-lactam/transpept-like"/>
</dbReference>
<keyword evidence="1" id="KW-1133">Transmembrane helix</keyword>
<reference evidence="3 4" key="1">
    <citation type="submission" date="2020-07" db="EMBL/GenBank/DDBJ databases">
        <title>Characterization and genome sequencing of isolate MD1, a novel member within the family Lachnospiraceae.</title>
        <authorList>
            <person name="Rettenmaier R."/>
            <person name="Di Bello L."/>
            <person name="Zinser C."/>
            <person name="Scheitz K."/>
            <person name="Liebl W."/>
            <person name="Zverlov V."/>
        </authorList>
    </citation>
    <scope>NUCLEOTIDE SEQUENCE [LARGE SCALE GENOMIC DNA]</scope>
    <source>
        <strain evidence="3 4">MD1</strain>
    </source>
</reference>
<sequence>MEQYIQNWRFPETEFDWHKVTIRTLLAHTAGVTDSSEYGYSEPLPSVAEAMVQKNITLKREPGTAFEYSSFSGYGILQLVIENVTGEKYEDYMCRHIFPALNMKSAGYYNKSEGDVFLATPYAGVGTPVDIVPVVMTGAGGVSATSSDMAGFVIGLIDYYRAGNYEMFTEQQNTESTYGTYALGIIPHKLDNGKVVYEHNGTLTGWNAQIALEPVSGNGFVFLCNSDKGFYLTNEAMRLWSKEATGYEVEEKSVMNTMNIVINAIWMIIIVIAAFLLYTFVPDVINRRRSLVKGKKQTIKLIVASLLVFFLSDELVWSYVYRLSLQMAI</sequence>
<feature type="domain" description="Beta-lactamase-related" evidence="2">
    <location>
        <begin position="11"/>
        <end position="229"/>
    </location>
</feature>
<dbReference type="EMBL" id="JACEGA010000001">
    <property type="protein sequence ID" value="MBB2183464.1"/>
    <property type="molecule type" value="Genomic_DNA"/>
</dbReference>
<evidence type="ECO:0000313" key="4">
    <source>
        <dbReference type="Proteomes" id="UP000574276"/>
    </source>
</evidence>
<dbReference type="Pfam" id="PF00144">
    <property type="entry name" value="Beta-lactamase"/>
    <property type="match status" value="1"/>
</dbReference>
<comment type="caution">
    <text evidence="3">The sequence shown here is derived from an EMBL/GenBank/DDBJ whole genome shotgun (WGS) entry which is preliminary data.</text>
</comment>
<keyword evidence="1" id="KW-0472">Membrane</keyword>
<dbReference type="InterPro" id="IPR001466">
    <property type="entry name" value="Beta-lactam-related"/>
</dbReference>
<dbReference type="Gene3D" id="3.40.710.10">
    <property type="entry name" value="DD-peptidase/beta-lactamase superfamily"/>
    <property type="match status" value="1"/>
</dbReference>
<evidence type="ECO:0000259" key="2">
    <source>
        <dbReference type="Pfam" id="PF00144"/>
    </source>
</evidence>
<feature type="transmembrane region" description="Helical" evidence="1">
    <location>
        <begin position="301"/>
        <end position="320"/>
    </location>
</feature>
<evidence type="ECO:0000256" key="1">
    <source>
        <dbReference type="SAM" id="Phobius"/>
    </source>
</evidence>
<gene>
    <name evidence="3" type="ORF">H0486_11295</name>
</gene>
<organism evidence="3 4">
    <name type="scientific">Variimorphobacter saccharofermentans</name>
    <dbReference type="NCBI Taxonomy" id="2755051"/>
    <lineage>
        <taxon>Bacteria</taxon>
        <taxon>Bacillati</taxon>
        <taxon>Bacillota</taxon>
        <taxon>Clostridia</taxon>
        <taxon>Lachnospirales</taxon>
        <taxon>Lachnospiraceae</taxon>
        <taxon>Variimorphobacter</taxon>
    </lineage>
</organism>
<dbReference type="RefSeq" id="WP_228353119.1">
    <property type="nucleotide sequence ID" value="NZ_JACEGA010000001.1"/>
</dbReference>
<dbReference type="PANTHER" id="PTHR46825">
    <property type="entry name" value="D-ALANYL-D-ALANINE-CARBOXYPEPTIDASE/ENDOPEPTIDASE AMPH"/>
    <property type="match status" value="1"/>
</dbReference>
<dbReference type="Proteomes" id="UP000574276">
    <property type="component" value="Unassembled WGS sequence"/>
</dbReference>
<keyword evidence="1" id="KW-0812">Transmembrane</keyword>